<dbReference type="PhylomeDB" id="A0A0G4I2E5"/>
<feature type="domain" description="Ribosomal protein eL8/eL30/eS12/Gadd45" evidence="3">
    <location>
        <begin position="31"/>
        <end position="117"/>
    </location>
</feature>
<evidence type="ECO:0000256" key="2">
    <source>
        <dbReference type="ARBA" id="ARBA00023274"/>
    </source>
</evidence>
<protein>
    <recommendedName>
        <fullName evidence="3">Ribosomal protein eL8/eL30/eS12/Gadd45 domain-containing protein</fullName>
    </recommendedName>
</protein>
<dbReference type="PRINTS" id="PR00881">
    <property type="entry name" value="L7ARS6FAMILY"/>
</dbReference>
<dbReference type="InterPro" id="IPR018492">
    <property type="entry name" value="Ribosomal_eL8/Nhp2"/>
</dbReference>
<gene>
    <name evidence="4" type="ORF">Cvel_35073</name>
</gene>
<dbReference type="EMBL" id="CDMZ01004851">
    <property type="protein sequence ID" value="CEM51106.1"/>
    <property type="molecule type" value="Genomic_DNA"/>
</dbReference>
<comment type="similarity">
    <text evidence="1">Belongs to the eukaryotic ribosomal protein eL8 family.</text>
</comment>
<sequence length="141" mass="15588">MADEDDEPQMEGYRNDIADPVLDGDALKRSKKLITKSLEVKKALKRGIGEVTKAIRKKQPGICYLAADVYPVDIISHLPCLCEDHNVLYGFIPSRTELGKAAGSKRPASALFVSKPDTEEAYESLYKKVSKLLKPLQPTAK</sequence>
<dbReference type="GO" id="GO:1990904">
    <property type="term" value="C:ribonucleoprotein complex"/>
    <property type="evidence" value="ECO:0007669"/>
    <property type="project" value="UniProtKB-KW"/>
</dbReference>
<evidence type="ECO:0000256" key="1">
    <source>
        <dbReference type="ARBA" id="ARBA00007337"/>
    </source>
</evidence>
<dbReference type="AlphaFoldDB" id="A0A0G4I2E5"/>
<accession>A0A0G4I2E5</accession>
<organism evidence="4">
    <name type="scientific">Chromera velia CCMP2878</name>
    <dbReference type="NCBI Taxonomy" id="1169474"/>
    <lineage>
        <taxon>Eukaryota</taxon>
        <taxon>Sar</taxon>
        <taxon>Alveolata</taxon>
        <taxon>Colpodellida</taxon>
        <taxon>Chromeraceae</taxon>
        <taxon>Chromera</taxon>
    </lineage>
</organism>
<name>A0A0G4I2E5_9ALVE</name>
<dbReference type="SUPFAM" id="SSF55315">
    <property type="entry name" value="L30e-like"/>
    <property type="match status" value="1"/>
</dbReference>
<reference evidence="4" key="1">
    <citation type="submission" date="2014-11" db="EMBL/GenBank/DDBJ databases">
        <authorList>
            <person name="Otto D Thomas"/>
            <person name="Naeem Raeece"/>
        </authorList>
    </citation>
    <scope>NUCLEOTIDE SEQUENCE</scope>
</reference>
<dbReference type="Gene3D" id="3.30.1330.30">
    <property type="match status" value="1"/>
</dbReference>
<keyword evidence="2" id="KW-0687">Ribonucleoprotein</keyword>
<dbReference type="InterPro" id="IPR029064">
    <property type="entry name" value="Ribosomal_eL30-like_sf"/>
</dbReference>
<evidence type="ECO:0000259" key="3">
    <source>
        <dbReference type="Pfam" id="PF01248"/>
    </source>
</evidence>
<evidence type="ECO:0000313" key="4">
    <source>
        <dbReference type="EMBL" id="CEM51106.1"/>
    </source>
</evidence>
<dbReference type="InterPro" id="IPR004038">
    <property type="entry name" value="Ribosomal_eL8/eL30/eS12/Gad45"/>
</dbReference>
<dbReference type="VEuPathDB" id="CryptoDB:Cvel_35073"/>
<proteinExistence type="inferred from homology"/>
<dbReference type="Pfam" id="PF01248">
    <property type="entry name" value="Ribosomal_L7Ae"/>
    <property type="match status" value="1"/>
</dbReference>